<keyword evidence="5 7" id="KW-1133">Transmembrane helix</keyword>
<evidence type="ECO:0000256" key="7">
    <source>
        <dbReference type="RuleBase" id="RU363032"/>
    </source>
</evidence>
<dbReference type="PANTHER" id="PTHR43744:SF12">
    <property type="entry name" value="ABC TRANSPORTER PERMEASE PROTEIN MG189-RELATED"/>
    <property type="match status" value="1"/>
</dbReference>
<comment type="subcellular location">
    <subcellularLocation>
        <location evidence="1 7">Cell membrane</location>
        <topology evidence="1 7">Multi-pass membrane protein</topology>
    </subcellularLocation>
</comment>
<keyword evidence="2 7" id="KW-0813">Transport</keyword>
<feature type="transmembrane region" description="Helical" evidence="7">
    <location>
        <begin position="240"/>
        <end position="261"/>
    </location>
</feature>
<evidence type="ECO:0000256" key="2">
    <source>
        <dbReference type="ARBA" id="ARBA00022448"/>
    </source>
</evidence>
<feature type="transmembrane region" description="Helical" evidence="7">
    <location>
        <begin position="70"/>
        <end position="94"/>
    </location>
</feature>
<dbReference type="EMBL" id="QWLB01000074">
    <property type="protein sequence ID" value="RIH90742.1"/>
    <property type="molecule type" value="Genomic_DNA"/>
</dbReference>
<dbReference type="CDD" id="cd06261">
    <property type="entry name" value="TM_PBP2"/>
    <property type="match status" value="1"/>
</dbReference>
<dbReference type="GO" id="GO:0005886">
    <property type="term" value="C:plasma membrane"/>
    <property type="evidence" value="ECO:0007669"/>
    <property type="project" value="UniProtKB-SubCell"/>
</dbReference>
<gene>
    <name evidence="9" type="primary">araQ_12</name>
    <name evidence="9" type="ORF">Mgrana_03186</name>
</gene>
<evidence type="ECO:0000256" key="1">
    <source>
        <dbReference type="ARBA" id="ARBA00004651"/>
    </source>
</evidence>
<comment type="similarity">
    <text evidence="7">Belongs to the binding-protein-dependent transport system permease family.</text>
</comment>
<proteinExistence type="inferred from homology"/>
<evidence type="ECO:0000256" key="4">
    <source>
        <dbReference type="ARBA" id="ARBA00022692"/>
    </source>
</evidence>
<evidence type="ECO:0000256" key="5">
    <source>
        <dbReference type="ARBA" id="ARBA00022989"/>
    </source>
</evidence>
<comment type="caution">
    <text evidence="9">The sequence shown here is derived from an EMBL/GenBank/DDBJ whole genome shotgun (WGS) entry which is preliminary data.</text>
</comment>
<keyword evidence="3" id="KW-1003">Cell membrane</keyword>
<dbReference type="Pfam" id="PF00528">
    <property type="entry name" value="BPD_transp_1"/>
    <property type="match status" value="1"/>
</dbReference>
<evidence type="ECO:0000313" key="9">
    <source>
        <dbReference type="EMBL" id="RIH90742.1"/>
    </source>
</evidence>
<dbReference type="AlphaFoldDB" id="A0A399F769"/>
<sequence>MNAKTRHLWGQRGLEALSLLIALLFLAPLLWLFLGAFKAPDGLFGGPLIPPRWEWENFLEAWHSAPFGRFLINSLIVSSLTTLLVGLSSALAAFALARMEFPLKPLAFLLALGTLMIPGDALLIPNFLTIRNFGWINSYWALIVPFAASGFGIFLLRNAFLQTPRELDDSARLDGATPLTFLFRILLPVNAPALSALSVLTFLSSWNALVWPFVATNRNEWRTAQVGLASFNNIEGNTDIPVVLAATFIVTVPVLLVYFLAQKWFIESAASSGLKG</sequence>
<dbReference type="InterPro" id="IPR035906">
    <property type="entry name" value="MetI-like_sf"/>
</dbReference>
<feature type="transmembrane region" description="Helical" evidence="7">
    <location>
        <begin position="181"/>
        <end position="203"/>
    </location>
</feature>
<dbReference type="PANTHER" id="PTHR43744">
    <property type="entry name" value="ABC TRANSPORTER PERMEASE PROTEIN MG189-RELATED-RELATED"/>
    <property type="match status" value="1"/>
</dbReference>
<name>A0A399F769_9DEIN</name>
<keyword evidence="10" id="KW-1185">Reference proteome</keyword>
<organism evidence="9 10">
    <name type="scientific">Meiothermus granaticius NBRC 107808</name>
    <dbReference type="NCBI Taxonomy" id="1227551"/>
    <lineage>
        <taxon>Bacteria</taxon>
        <taxon>Thermotogati</taxon>
        <taxon>Deinococcota</taxon>
        <taxon>Deinococci</taxon>
        <taxon>Thermales</taxon>
        <taxon>Thermaceae</taxon>
        <taxon>Meiothermus</taxon>
    </lineage>
</organism>
<feature type="domain" description="ABC transmembrane type-1" evidence="8">
    <location>
        <begin position="71"/>
        <end position="261"/>
    </location>
</feature>
<evidence type="ECO:0000256" key="6">
    <source>
        <dbReference type="ARBA" id="ARBA00023136"/>
    </source>
</evidence>
<dbReference type="OrthoDB" id="9771544at2"/>
<dbReference type="PROSITE" id="PS50928">
    <property type="entry name" value="ABC_TM1"/>
    <property type="match status" value="1"/>
</dbReference>
<keyword evidence="6 7" id="KW-0472">Membrane</keyword>
<reference evidence="9 10" key="1">
    <citation type="submission" date="2018-08" db="EMBL/GenBank/DDBJ databases">
        <title>Meiothermus granaticius genome AF-68 sequencing project.</title>
        <authorList>
            <person name="Da Costa M.S."/>
            <person name="Albuquerque L."/>
            <person name="Raposo P."/>
            <person name="Froufe H.J.C."/>
            <person name="Barroso C.S."/>
            <person name="Egas C."/>
        </authorList>
    </citation>
    <scope>NUCLEOTIDE SEQUENCE [LARGE SCALE GENOMIC DNA]</scope>
    <source>
        <strain evidence="9 10">AF-68</strain>
    </source>
</reference>
<dbReference type="GO" id="GO:0055085">
    <property type="term" value="P:transmembrane transport"/>
    <property type="evidence" value="ECO:0007669"/>
    <property type="project" value="InterPro"/>
</dbReference>
<accession>A0A399F769</accession>
<keyword evidence="4 7" id="KW-0812">Transmembrane</keyword>
<dbReference type="Proteomes" id="UP000266178">
    <property type="component" value="Unassembled WGS sequence"/>
</dbReference>
<dbReference type="InterPro" id="IPR000515">
    <property type="entry name" value="MetI-like"/>
</dbReference>
<evidence type="ECO:0000256" key="3">
    <source>
        <dbReference type="ARBA" id="ARBA00022475"/>
    </source>
</evidence>
<evidence type="ECO:0000259" key="8">
    <source>
        <dbReference type="PROSITE" id="PS50928"/>
    </source>
</evidence>
<feature type="transmembrane region" description="Helical" evidence="7">
    <location>
        <begin position="139"/>
        <end position="160"/>
    </location>
</feature>
<protein>
    <submittedName>
        <fullName evidence="9">L-arabinose transport system permease protein AraQ</fullName>
    </submittedName>
</protein>
<evidence type="ECO:0000313" key="10">
    <source>
        <dbReference type="Proteomes" id="UP000266178"/>
    </source>
</evidence>
<dbReference type="SUPFAM" id="SSF161098">
    <property type="entry name" value="MetI-like"/>
    <property type="match status" value="1"/>
</dbReference>
<dbReference type="Gene3D" id="1.10.3720.10">
    <property type="entry name" value="MetI-like"/>
    <property type="match status" value="1"/>
</dbReference>
<dbReference type="RefSeq" id="WP_119358612.1">
    <property type="nucleotide sequence ID" value="NZ_BJXM01000041.1"/>
</dbReference>
<feature type="transmembrane region" description="Helical" evidence="7">
    <location>
        <begin position="106"/>
        <end position="127"/>
    </location>
</feature>